<feature type="region of interest" description="Disordered" evidence="1">
    <location>
        <begin position="41"/>
        <end position="62"/>
    </location>
</feature>
<evidence type="ECO:0000259" key="2">
    <source>
        <dbReference type="Pfam" id="PF10469"/>
    </source>
</evidence>
<reference evidence="3" key="2">
    <citation type="submission" date="2021-05" db="EMBL/GenBank/DDBJ databases">
        <authorList>
            <person name="Pain A."/>
        </authorList>
    </citation>
    <scope>NUCLEOTIDE SEQUENCE</scope>
    <source>
        <strain evidence="3">1802A</strain>
    </source>
</reference>
<dbReference type="InterPro" id="IPR019510">
    <property type="entry name" value="AKAP7-like_phosphoesterase"/>
</dbReference>
<dbReference type="Pfam" id="PF10469">
    <property type="entry name" value="AKAP7_NLS"/>
    <property type="match status" value="1"/>
</dbReference>
<sequence length="510" mass="56439">MGTIKGDVFRYETISIQKEGVEPPQYRTFRVPVAVESKLVIPEEDTGKEGKDDTDNEGQTSITPMAIQQNAIQVRMPFKAFIQRNIPELEKRMAVRLSLKTHNNSLVLMASGERSAEAIAEMLNKCRRSRVYNYYLCLPVRGREFHEHLDELKKTVKNCLGADVAYEAKPHITLALLNLVTDDDVDAVVKALQSAALAMSSLSSDPEEQKRPYSVKLSGVKSIKHKGKAARGSVFMTHATPEDTLGDIAAEFQESVKRTINQILLTTHKKIAKGRTTQTGKPMGVGVMTEAEAAAQGIYVTKGGNLEITYTDTAVVDPNGSISNAELNQLLAELLAKNTSFKGDTPHEKKGNTSKKGENHSQKDSCSKMTNQQHGTVTKDSDHHMGNVNYLTEEDGNSDEEFEEHETSVTHELHVTLLRHQHVERLKNIPFSCQGLVSCVELRPRGIETCAFNAYTKTRLVRFVGSRYDGKETEEHGVTQVAGSTKPDMPADLIADPGSNGALERFVFWI</sequence>
<protein>
    <recommendedName>
        <fullName evidence="2">A-kinase anchor protein 7-like phosphoesterase domain-containing protein</fullName>
    </recommendedName>
</protein>
<feature type="compositionally biased region" description="Polar residues" evidence="1">
    <location>
        <begin position="367"/>
        <end position="376"/>
    </location>
</feature>
<comment type="caution">
    <text evidence="3">The sequence shown here is derived from an EMBL/GenBank/DDBJ whole genome shotgun (WGS) entry which is preliminary data.</text>
</comment>
<dbReference type="Proteomes" id="UP001195914">
    <property type="component" value="Unassembled WGS sequence"/>
</dbReference>
<dbReference type="Gene3D" id="3.90.1140.10">
    <property type="entry name" value="Cyclic phosphodiesterase"/>
    <property type="match status" value="1"/>
</dbReference>
<evidence type="ECO:0000313" key="3">
    <source>
        <dbReference type="EMBL" id="KAK1938417.1"/>
    </source>
</evidence>
<accession>A0AAD9GH97</accession>
<name>A0AAD9GH97_BABDI</name>
<feature type="domain" description="A-kinase anchor protein 7-like phosphoesterase" evidence="2">
    <location>
        <begin position="132"/>
        <end position="240"/>
    </location>
</feature>
<proteinExistence type="predicted"/>
<feature type="region of interest" description="Disordered" evidence="1">
    <location>
        <begin position="341"/>
        <end position="387"/>
    </location>
</feature>
<evidence type="ECO:0000313" key="4">
    <source>
        <dbReference type="Proteomes" id="UP001195914"/>
    </source>
</evidence>
<keyword evidence="4" id="KW-1185">Reference proteome</keyword>
<gene>
    <name evidence="3" type="ORF">X943_001060</name>
</gene>
<dbReference type="EMBL" id="JAHBMH010000024">
    <property type="protein sequence ID" value="KAK1938417.1"/>
    <property type="molecule type" value="Genomic_DNA"/>
</dbReference>
<feature type="compositionally biased region" description="Basic and acidic residues" evidence="1">
    <location>
        <begin position="344"/>
        <end position="366"/>
    </location>
</feature>
<organism evidence="3 4">
    <name type="scientific">Babesia divergens</name>
    <dbReference type="NCBI Taxonomy" id="32595"/>
    <lineage>
        <taxon>Eukaryota</taxon>
        <taxon>Sar</taxon>
        <taxon>Alveolata</taxon>
        <taxon>Apicomplexa</taxon>
        <taxon>Aconoidasida</taxon>
        <taxon>Piroplasmida</taxon>
        <taxon>Babesiidae</taxon>
        <taxon>Babesia</taxon>
    </lineage>
</organism>
<dbReference type="AlphaFoldDB" id="A0AAD9GH97"/>
<evidence type="ECO:0000256" key="1">
    <source>
        <dbReference type="SAM" id="MobiDB-lite"/>
    </source>
</evidence>
<reference evidence="3" key="1">
    <citation type="journal article" date="2014" name="Nucleic Acids Res.">
        <title>The evolutionary dynamics of variant antigen genes in Babesia reveal a history of genomic innovation underlying host-parasite interaction.</title>
        <authorList>
            <person name="Jackson A.P."/>
            <person name="Otto T.D."/>
            <person name="Darby A."/>
            <person name="Ramaprasad A."/>
            <person name="Xia D."/>
            <person name="Echaide I.E."/>
            <person name="Farber M."/>
            <person name="Gahlot S."/>
            <person name="Gamble J."/>
            <person name="Gupta D."/>
            <person name="Gupta Y."/>
            <person name="Jackson L."/>
            <person name="Malandrin L."/>
            <person name="Malas T.B."/>
            <person name="Moussa E."/>
            <person name="Nair M."/>
            <person name="Reid A.J."/>
            <person name="Sanders M."/>
            <person name="Sharma J."/>
            <person name="Tracey A."/>
            <person name="Quail M.A."/>
            <person name="Weir W."/>
            <person name="Wastling J.M."/>
            <person name="Hall N."/>
            <person name="Willadsen P."/>
            <person name="Lingelbach K."/>
            <person name="Shiels B."/>
            <person name="Tait A."/>
            <person name="Berriman M."/>
            <person name="Allred D.R."/>
            <person name="Pain A."/>
        </authorList>
    </citation>
    <scope>NUCLEOTIDE SEQUENCE</scope>
    <source>
        <strain evidence="3">1802A</strain>
    </source>
</reference>